<reference evidence="3" key="2">
    <citation type="journal article" date="2023" name="Science">
        <title>Genomic signatures of disease resistance in endangered staghorn corals.</title>
        <authorList>
            <person name="Vollmer S.V."/>
            <person name="Selwyn J.D."/>
            <person name="Despard B.A."/>
            <person name="Roesel C.L."/>
        </authorList>
    </citation>
    <scope>NUCLEOTIDE SEQUENCE</scope>
    <source>
        <strain evidence="3">K2</strain>
    </source>
</reference>
<feature type="compositionally biased region" description="Basic and acidic residues" evidence="2">
    <location>
        <begin position="29"/>
        <end position="45"/>
    </location>
</feature>
<evidence type="ECO:0000313" key="3">
    <source>
        <dbReference type="EMBL" id="KAK2567794.1"/>
    </source>
</evidence>
<feature type="compositionally biased region" description="Basic and acidic residues" evidence="2">
    <location>
        <begin position="1074"/>
        <end position="1085"/>
    </location>
</feature>
<organism evidence="3 4">
    <name type="scientific">Acropora cervicornis</name>
    <name type="common">Staghorn coral</name>
    <dbReference type="NCBI Taxonomy" id="6130"/>
    <lineage>
        <taxon>Eukaryota</taxon>
        <taxon>Metazoa</taxon>
        <taxon>Cnidaria</taxon>
        <taxon>Anthozoa</taxon>
        <taxon>Hexacorallia</taxon>
        <taxon>Scleractinia</taxon>
        <taxon>Astrocoeniina</taxon>
        <taxon>Acroporidae</taxon>
        <taxon>Acropora</taxon>
    </lineage>
</organism>
<feature type="compositionally biased region" description="Basic and acidic residues" evidence="2">
    <location>
        <begin position="1028"/>
        <end position="1038"/>
    </location>
</feature>
<comment type="caution">
    <text evidence="3">The sequence shown here is derived from an EMBL/GenBank/DDBJ whole genome shotgun (WGS) entry which is preliminary data.</text>
</comment>
<feature type="coiled-coil region" evidence="1">
    <location>
        <begin position="756"/>
        <end position="848"/>
    </location>
</feature>
<evidence type="ECO:0000256" key="2">
    <source>
        <dbReference type="SAM" id="MobiDB-lite"/>
    </source>
</evidence>
<feature type="region of interest" description="Disordered" evidence="2">
    <location>
        <begin position="1013"/>
        <end position="1085"/>
    </location>
</feature>
<feature type="compositionally biased region" description="Polar residues" evidence="2">
    <location>
        <begin position="1015"/>
        <end position="1026"/>
    </location>
</feature>
<evidence type="ECO:0000313" key="4">
    <source>
        <dbReference type="Proteomes" id="UP001249851"/>
    </source>
</evidence>
<dbReference type="EMBL" id="JARQWQ010000013">
    <property type="protein sequence ID" value="KAK2567794.1"/>
    <property type="molecule type" value="Genomic_DNA"/>
</dbReference>
<protein>
    <submittedName>
        <fullName evidence="3">Uncharacterized protein</fullName>
    </submittedName>
</protein>
<feature type="coiled-coil region" evidence="1">
    <location>
        <begin position="917"/>
        <end position="983"/>
    </location>
</feature>
<evidence type="ECO:0000256" key="1">
    <source>
        <dbReference type="SAM" id="Coils"/>
    </source>
</evidence>
<feature type="compositionally biased region" description="Polar residues" evidence="2">
    <location>
        <begin position="67"/>
        <end position="76"/>
    </location>
</feature>
<feature type="coiled-coil region" evidence="1">
    <location>
        <begin position="654"/>
        <end position="709"/>
    </location>
</feature>
<feature type="region of interest" description="Disordered" evidence="2">
    <location>
        <begin position="495"/>
        <end position="652"/>
    </location>
</feature>
<feature type="compositionally biased region" description="Basic and acidic residues" evidence="2">
    <location>
        <begin position="563"/>
        <end position="576"/>
    </location>
</feature>
<feature type="compositionally biased region" description="Basic and acidic residues" evidence="2">
    <location>
        <begin position="495"/>
        <end position="537"/>
    </location>
</feature>
<keyword evidence="1" id="KW-0175">Coiled coil</keyword>
<proteinExistence type="predicted"/>
<dbReference type="Proteomes" id="UP001249851">
    <property type="component" value="Unassembled WGS sequence"/>
</dbReference>
<reference evidence="3" key="1">
    <citation type="journal article" date="2023" name="G3 (Bethesda)">
        <title>Whole genome assembly and annotation of the endangered Caribbean coral Acropora cervicornis.</title>
        <authorList>
            <person name="Selwyn J.D."/>
            <person name="Vollmer S.V."/>
        </authorList>
    </citation>
    <scope>NUCLEOTIDE SEQUENCE</scope>
    <source>
        <strain evidence="3">K2</strain>
    </source>
</reference>
<gene>
    <name evidence="3" type="ORF">P5673_007665</name>
</gene>
<name>A0AAD9QUM4_ACRCE</name>
<accession>A0AAD9QUM4</accession>
<feature type="region of interest" description="Disordered" evidence="2">
    <location>
        <begin position="415"/>
        <end position="461"/>
    </location>
</feature>
<dbReference type="AlphaFoldDB" id="A0AAD9QUM4"/>
<feature type="region of interest" description="Disordered" evidence="2">
    <location>
        <begin position="1"/>
        <end position="153"/>
    </location>
</feature>
<sequence length="1143" mass="132648">MHSSRRSKFTTKSSNHLRQSSGRKINALVRRESQSYDEVDMRGSKDSGIAEDESISGGQAILYSATEVETSSTQDGGTMISGELNNSKENSCTERKQSFSGRGAYSTSQSRRSSLGEIKVCRHGVSKAEGMPNKENDDNLSQEGNESEGYEEGNLVKAVSYQNIIQFSQTSGEDFRIELSENDEEALKDELLHIFDRERSTLEMYFRNKMEERLRGFRNRQIEFEEAARAEKVELENNMSMEKMEMQKMFAEEIAKLTSSFNEERQQLESYHKEQLKDLREQLRTEQKQMDERFTCEKVELKQKLEAEYQMLVKRQISHEKEEAASEKIELEARFQKEKMELEKSYNARLTEAEANLRRLKTEFEANLADEKMRLEKQKQESLKEVEAKLHEEKQLRYEKEKELAQDKEKYFNEDSVKRKENEQLKNDVDSLRRQIDDKNRETLQLRTTEEKVRQKGRDGLEGRLKDDFEKLVAEHKMELEKNYQKDKERLVENLRAEKRKMNEENEREKEKIKSEQDNRKKGMFRNDEKTNADWRQQKRKGGGLVDVRSYSSNNRVEFVSGETERRTRQEQRIDGDLVGSRVGEQSNWIRSGKNEKQTQEEIESGSEFGTRAYSSLGTDLPAGSKGVDFHGEITTGGRVPRDDSTHLLSPQNDQALQSEIIALQRENEGLKAKIVALEENIQLHKKYKAEAKAEMERLLKENQEKDLQIRKMTSSTGRRETWNAKEEKPLKWPLPANDSQDLQYKAKYEATLIENNKLLEVTKDLELKIRNLQEKQTEILKQSLHLDKSSEKSGETERLKRLMSENSSLKQKTFELQTQLQGLLQKLKNDKEKAATLETKLSSHKSKSSETVQGLQERLAVTGRELSVSKGELDPDTLKRIEKEIVAISQIVKTQFGEGSMNHAHYNITNEGLTRITQLEVEKKELELKLKTAREAMREYISLLNEKMEDVKSMTGMSEEMARELHSRNNNLRRNLRALEEGQQTSQLQTEQLRRQKAALQNLIGDLCRDEETSVTSYDTSSRFQPSKHESEADQRVGHFYSSLSSPSDGKRESTSDETTATSYRHQRQRHEHRYDISSGNRRENFKVGLQERYSSDDNITEMQTAEAFGKRSRVDQFSTDFIGHPGGYSSFEYEDYSFIGS</sequence>
<keyword evidence="4" id="KW-1185">Reference proteome</keyword>